<dbReference type="GO" id="GO:0005546">
    <property type="term" value="F:phosphatidylinositol-4,5-bisphosphate binding"/>
    <property type="evidence" value="ECO:0007669"/>
    <property type="project" value="InterPro"/>
</dbReference>
<organism evidence="5 6">
    <name type="scientific">Ficus carica</name>
    <name type="common">Common fig</name>
    <dbReference type="NCBI Taxonomy" id="3494"/>
    <lineage>
        <taxon>Eukaryota</taxon>
        <taxon>Viridiplantae</taxon>
        <taxon>Streptophyta</taxon>
        <taxon>Embryophyta</taxon>
        <taxon>Tracheophyta</taxon>
        <taxon>Spermatophyta</taxon>
        <taxon>Magnoliopsida</taxon>
        <taxon>eudicotyledons</taxon>
        <taxon>Gunneridae</taxon>
        <taxon>Pentapetalae</taxon>
        <taxon>rosids</taxon>
        <taxon>fabids</taxon>
        <taxon>Rosales</taxon>
        <taxon>Moraceae</taxon>
        <taxon>Ficeae</taxon>
        <taxon>Ficus</taxon>
    </lineage>
</organism>
<comment type="function">
    <text evidence="3">Component of the exocyst complex.</text>
</comment>
<keyword evidence="2 3" id="KW-0813">Transport</keyword>
<evidence type="ECO:0000256" key="2">
    <source>
        <dbReference type="ARBA" id="ARBA00022448"/>
    </source>
</evidence>
<dbReference type="GO" id="GO:0006887">
    <property type="term" value="P:exocytosis"/>
    <property type="evidence" value="ECO:0007669"/>
    <property type="project" value="UniProtKB-KW"/>
</dbReference>
<dbReference type="AlphaFoldDB" id="A0AA87ZT34"/>
<dbReference type="Proteomes" id="UP001187192">
    <property type="component" value="Unassembled WGS sequence"/>
</dbReference>
<dbReference type="Gene3D" id="1.20.1280.170">
    <property type="entry name" value="Exocyst complex component Exo70"/>
    <property type="match status" value="1"/>
</dbReference>
<dbReference type="GO" id="GO:0015031">
    <property type="term" value="P:protein transport"/>
    <property type="evidence" value="ECO:0007669"/>
    <property type="project" value="UniProtKB-KW"/>
</dbReference>
<accession>A0AA87ZT34</accession>
<comment type="similarity">
    <text evidence="1 3">Belongs to the EXO70 family.</text>
</comment>
<dbReference type="InterPro" id="IPR046364">
    <property type="entry name" value="Exo70_C"/>
</dbReference>
<proteinExistence type="inferred from homology"/>
<dbReference type="SUPFAM" id="SSF74788">
    <property type="entry name" value="Cullin repeat-like"/>
    <property type="match status" value="1"/>
</dbReference>
<evidence type="ECO:0000259" key="4">
    <source>
        <dbReference type="Pfam" id="PF03081"/>
    </source>
</evidence>
<dbReference type="InterPro" id="IPR004140">
    <property type="entry name" value="Exo70"/>
</dbReference>
<feature type="domain" description="Exocyst complex subunit Exo70 C-terminal" evidence="4">
    <location>
        <begin position="274"/>
        <end position="588"/>
    </location>
</feature>
<evidence type="ECO:0000256" key="3">
    <source>
        <dbReference type="RuleBase" id="RU365026"/>
    </source>
</evidence>
<dbReference type="GO" id="GO:0000145">
    <property type="term" value="C:exocyst"/>
    <property type="evidence" value="ECO:0007669"/>
    <property type="project" value="InterPro"/>
</dbReference>
<protein>
    <recommendedName>
        <fullName evidence="3">Exocyst subunit Exo70 family protein</fullName>
    </recommendedName>
</protein>
<dbReference type="Pfam" id="PF03081">
    <property type="entry name" value="Exo70_C"/>
    <property type="match status" value="1"/>
</dbReference>
<reference evidence="5" key="1">
    <citation type="submission" date="2023-07" db="EMBL/GenBank/DDBJ databases">
        <title>draft genome sequence of fig (Ficus carica).</title>
        <authorList>
            <person name="Takahashi T."/>
            <person name="Nishimura K."/>
        </authorList>
    </citation>
    <scope>NUCLEOTIDE SEQUENCE</scope>
</reference>
<evidence type="ECO:0000313" key="5">
    <source>
        <dbReference type="EMBL" id="GMN39547.1"/>
    </source>
</evidence>
<dbReference type="InterPro" id="IPR016159">
    <property type="entry name" value="Cullin_repeat-like_dom_sf"/>
</dbReference>
<evidence type="ECO:0000313" key="6">
    <source>
        <dbReference type="Proteomes" id="UP001187192"/>
    </source>
</evidence>
<name>A0AA87ZT34_FICCA</name>
<keyword evidence="3" id="KW-0268">Exocytosis</keyword>
<sequence length="795" mass="89998">MGVPRAMEALSERAASMRESLQKSQTITDSMVAILGSFDHRLSALESAMRPTQTRTHSIRKAHENIDRTLKAAEVILAKFDLTRKAEAKILRGPHEDLESYLEAIDQLRTIVRFFSSNKNYKSSDGVLNHASNLLIKAMAKLEDEFRQLLINYSKPVEPDRLFDCLPNSLKPSLASGGQKNDASGKSQSVPQNKHLEAAVYKPLTLIPPRVVPLLHDLAKQMVVAGSPQELLKSYRETRASALEQSLRKLGVERLSKEDVQKMQWEVLEAKIANWIHFMRIAVKLLFSGERKICDQIFEGVDSLRDQCFAEVTANSVSVLLSFGEAIAKSKRSPEKLFVLLDMYEIMRELQPEIDTLFGSKACCEMLDSALNLTKRLAQTAQETFGDFEDAVEKDNTKTAVLDGTVHPLTSYVINYVKFLFDYQSTLKQLFQEFDKSDPEDKLASVTTRIMTALQNNLDGKSKQYKDPALTQIFLMNNIHYIVRSVRRSEAKDLLGDDWVQIHRRIVQQHANQYKRVSWAKILQCLTVQGVSSSGSGGGIVGGESGGSGGLSRAMVKDRFKTFNIQFEELHQRQSQWTVPDSELREPMIENGKNPQKYIRYAPEDLERMLSQFFEGKTWGEQKRFTQPLHNLIFLVHQTANHSQTLPSLTHSSLHISHRPMLPLHVHDLCDVLQPQSPGGSAQLTLGLQIQRLRRIIGGELGRKFTLWNPKIIWTMFVDHLEGFVSYKDNEIGVSSVDRFTLGTKEYREVRMRISTTGLEGDQPAMRTWVWEGIGKKMRGGGGMRFGMQMAVWAT</sequence>
<keyword evidence="6" id="KW-1185">Reference proteome</keyword>
<dbReference type="EMBL" id="BTGU01000009">
    <property type="protein sequence ID" value="GMN39547.1"/>
    <property type="molecule type" value="Genomic_DNA"/>
</dbReference>
<evidence type="ECO:0000256" key="1">
    <source>
        <dbReference type="ARBA" id="ARBA00006756"/>
    </source>
</evidence>
<keyword evidence="3" id="KW-0653">Protein transport</keyword>
<dbReference type="Pfam" id="PF20669">
    <property type="entry name" value="Exo70_N"/>
    <property type="match status" value="1"/>
</dbReference>
<dbReference type="PANTHER" id="PTHR12542:SF135">
    <property type="entry name" value="EXOCYST COMPLEX COMPONENT EXO70A3-RELATED"/>
    <property type="match status" value="1"/>
</dbReference>
<comment type="caution">
    <text evidence="5">The sequence shown here is derived from an EMBL/GenBank/DDBJ whole genome shotgun (WGS) entry which is preliminary data.</text>
</comment>
<gene>
    <name evidence="5" type="ORF">TIFTF001_008766</name>
</gene>
<dbReference type="PANTHER" id="PTHR12542">
    <property type="entry name" value="EXOCYST COMPLEX PROTEIN EXO70"/>
    <property type="match status" value="1"/>
</dbReference>